<feature type="region of interest" description="Disordered" evidence="1">
    <location>
        <begin position="278"/>
        <end position="314"/>
    </location>
</feature>
<name>A0A085NJP2_9BILA</name>
<feature type="transmembrane region" description="Helical" evidence="2">
    <location>
        <begin position="434"/>
        <end position="455"/>
    </location>
</feature>
<feature type="compositionally biased region" description="Polar residues" evidence="1">
    <location>
        <begin position="284"/>
        <end position="295"/>
    </location>
</feature>
<keyword evidence="2" id="KW-0472">Membrane</keyword>
<feature type="compositionally biased region" description="Basic and acidic residues" evidence="1">
    <location>
        <begin position="296"/>
        <end position="312"/>
    </location>
</feature>
<feature type="transmembrane region" description="Helical" evidence="2">
    <location>
        <begin position="12"/>
        <end position="39"/>
    </location>
</feature>
<proteinExistence type="predicted"/>
<evidence type="ECO:0000256" key="2">
    <source>
        <dbReference type="SAM" id="Phobius"/>
    </source>
</evidence>
<keyword evidence="2" id="KW-1133">Transmembrane helix</keyword>
<gene>
    <name evidence="3" type="ORF">M514_10638</name>
</gene>
<dbReference type="AlphaFoldDB" id="A0A085NJP2"/>
<reference evidence="3" key="1">
    <citation type="journal article" date="2014" name="Nat. Genet.">
        <title>Genome and transcriptome of the porcine whipworm Trichuris suis.</title>
        <authorList>
            <person name="Jex A.R."/>
            <person name="Nejsum P."/>
            <person name="Schwarz E.M."/>
            <person name="Hu L."/>
            <person name="Young N.D."/>
            <person name="Hall R.S."/>
            <person name="Korhonen P.K."/>
            <person name="Liao S."/>
            <person name="Thamsborg S."/>
            <person name="Xia J."/>
            <person name="Xu P."/>
            <person name="Wang S."/>
            <person name="Scheerlinck J.P."/>
            <person name="Hofmann A."/>
            <person name="Sternberg P.W."/>
            <person name="Wang J."/>
            <person name="Gasser R.B."/>
        </authorList>
    </citation>
    <scope>NUCLEOTIDE SEQUENCE [LARGE SCALE GENOMIC DNA]</scope>
    <source>
        <strain evidence="3">DCEP-RM93F</strain>
    </source>
</reference>
<dbReference type="Proteomes" id="UP000030758">
    <property type="component" value="Unassembled WGS sequence"/>
</dbReference>
<dbReference type="EMBL" id="KL367493">
    <property type="protein sequence ID" value="KFD69688.1"/>
    <property type="molecule type" value="Genomic_DNA"/>
</dbReference>
<evidence type="ECO:0000256" key="1">
    <source>
        <dbReference type="SAM" id="MobiDB-lite"/>
    </source>
</evidence>
<sequence length="477" mass="53468">MNTLQETEDDMAGAFALTIMNFYGTVVALFSFWLCLLCYGQQSERNNVKNSVAPDFILALDISKNVKKTTLQYLTASLKRSMTDIVKPLDSVRIISTKCCHSNSSKTFEDCVSSFSFPASGKGNLEMALEKALQVNSPCERNIAGPPERKMHQTSNSFLVLITNAAERKENYELLEKATENGKIQCAVVYLGRNQQPTQNAQDDLLLYLKSRVASDPKLFFQAYRFKQLNRILSNVNVAAKNFFEKKILSGKPLARHKAAPTENNSSFSVQKLNFNEAGKHSSQRTQQTLPMSSNDEQRSSDVQKAHNKHDIAAAVHRRVVNTDLYSKPVSASLPETSHIIPNNISNHVEQTIGNNDAAFSESRLIKTVAGSSTGINTSSFDSFDMAERTNDTTIPSLGDSERTFANGPPVFLYLDRVKKFPYKYGFWTRHSKAVTILLFLLCVYFLLPLMKPIFRRIALLRINRALFINKASIARC</sequence>
<evidence type="ECO:0000313" key="3">
    <source>
        <dbReference type="EMBL" id="KFD69688.1"/>
    </source>
</evidence>
<accession>A0A085NJP2</accession>
<organism evidence="3">
    <name type="scientific">Trichuris suis</name>
    <name type="common">pig whipworm</name>
    <dbReference type="NCBI Taxonomy" id="68888"/>
    <lineage>
        <taxon>Eukaryota</taxon>
        <taxon>Metazoa</taxon>
        <taxon>Ecdysozoa</taxon>
        <taxon>Nematoda</taxon>
        <taxon>Enoplea</taxon>
        <taxon>Dorylaimia</taxon>
        <taxon>Trichinellida</taxon>
        <taxon>Trichuridae</taxon>
        <taxon>Trichuris</taxon>
    </lineage>
</organism>
<evidence type="ECO:0008006" key="4">
    <source>
        <dbReference type="Google" id="ProtNLM"/>
    </source>
</evidence>
<protein>
    <recommendedName>
        <fullName evidence="4">VWFA domain-containing protein</fullName>
    </recommendedName>
</protein>
<keyword evidence="2" id="KW-0812">Transmembrane</keyword>